<keyword evidence="14" id="KW-1185">Reference proteome</keyword>
<dbReference type="EC" id="2.7.11.1" evidence="11"/>
<evidence type="ECO:0000256" key="7">
    <source>
        <dbReference type="ARBA" id="ARBA00022777"/>
    </source>
</evidence>
<dbReference type="STRING" id="413882.AAW51_4823"/>
<keyword evidence="7 11" id="KW-0418">Kinase</keyword>
<keyword evidence="1 11" id="KW-0963">Cytoplasm</keyword>
<keyword evidence="2 11" id="KW-0723">Serine/threonine-protein kinase</keyword>
<proteinExistence type="inferred from homology"/>
<keyword evidence="10 11" id="KW-0346">Stress response</keyword>
<dbReference type="SUPFAM" id="SSF56112">
    <property type="entry name" value="Protein kinase-like (PK-like)"/>
    <property type="match status" value="1"/>
</dbReference>
<dbReference type="RefSeq" id="WP_047196646.1">
    <property type="nucleotide sequence ID" value="NZ_CP011371.1"/>
</dbReference>
<evidence type="ECO:0000256" key="5">
    <source>
        <dbReference type="ARBA" id="ARBA00022723"/>
    </source>
</evidence>
<dbReference type="HAMAP" id="MF_01497">
    <property type="entry name" value="SrkA_kinase"/>
    <property type="match status" value="1"/>
</dbReference>
<feature type="binding site" evidence="11">
    <location>
        <position position="233"/>
    </location>
    <ligand>
        <name>Mg(2+)</name>
        <dbReference type="ChEBI" id="CHEBI:18420"/>
    </ligand>
</feature>
<dbReference type="PANTHER" id="PTHR39573">
    <property type="entry name" value="STRESS RESPONSE KINASE A"/>
    <property type="match status" value="1"/>
</dbReference>
<feature type="active site" evidence="11">
    <location>
        <position position="233"/>
    </location>
</feature>
<keyword evidence="9 11" id="KW-0460">Magnesium</keyword>
<evidence type="ECO:0000313" key="13">
    <source>
        <dbReference type="EMBL" id="AKJ31514.1"/>
    </source>
</evidence>
<keyword evidence="4 11" id="KW-0808">Transferase</keyword>
<keyword evidence="8 11" id="KW-0067">ATP-binding</keyword>
<evidence type="ECO:0000256" key="10">
    <source>
        <dbReference type="ARBA" id="ARBA00023016"/>
    </source>
</evidence>
<reference evidence="13 14" key="1">
    <citation type="submission" date="2015-05" db="EMBL/GenBank/DDBJ databases">
        <authorList>
            <person name="Tang B."/>
            <person name="Yu Y."/>
        </authorList>
    </citation>
    <scope>NUCLEOTIDE SEQUENCE [LARGE SCALE GENOMIC DNA]</scope>
    <source>
        <strain evidence="13 14">DSM 7029</strain>
    </source>
</reference>
<dbReference type="PANTHER" id="PTHR39573:SF1">
    <property type="entry name" value="STRESS RESPONSE KINASE A"/>
    <property type="match status" value="1"/>
</dbReference>
<dbReference type="Gene3D" id="1.10.510.10">
    <property type="entry name" value="Transferase(Phosphotransferase) domain 1"/>
    <property type="match status" value="1"/>
</dbReference>
<dbReference type="Gene3D" id="1.20.1270.170">
    <property type="match status" value="1"/>
</dbReference>
<evidence type="ECO:0000259" key="12">
    <source>
        <dbReference type="Pfam" id="PF01636"/>
    </source>
</evidence>
<evidence type="ECO:0000256" key="3">
    <source>
        <dbReference type="ARBA" id="ARBA00022553"/>
    </source>
</evidence>
<dbReference type="Gene3D" id="3.30.200.70">
    <property type="match status" value="1"/>
</dbReference>
<keyword evidence="6 11" id="KW-0547">Nucleotide-binding</keyword>
<dbReference type="NCBIfam" id="NF008738">
    <property type="entry name" value="PRK11768.1"/>
    <property type="match status" value="1"/>
</dbReference>
<evidence type="ECO:0000256" key="9">
    <source>
        <dbReference type="ARBA" id="ARBA00022842"/>
    </source>
</evidence>
<dbReference type="EMBL" id="CP011371">
    <property type="protein sequence ID" value="AKJ31514.1"/>
    <property type="molecule type" value="Genomic_DNA"/>
</dbReference>
<evidence type="ECO:0000256" key="4">
    <source>
        <dbReference type="ARBA" id="ARBA00022679"/>
    </source>
</evidence>
<name>A0A0G3BQ11_9BURK</name>
<dbReference type="Pfam" id="PF01636">
    <property type="entry name" value="APH"/>
    <property type="match status" value="1"/>
</dbReference>
<dbReference type="OrthoDB" id="5392197at2"/>
<keyword evidence="5 11" id="KW-0479">Metal-binding</keyword>
<accession>A0A0G3BQ11</accession>
<dbReference type="InterPro" id="IPR002575">
    <property type="entry name" value="Aminoglycoside_PTrfase"/>
</dbReference>
<feature type="site" description="ATP" evidence="11">
    <location>
        <position position="43"/>
    </location>
</feature>
<dbReference type="GO" id="GO:0005524">
    <property type="term" value="F:ATP binding"/>
    <property type="evidence" value="ECO:0007669"/>
    <property type="project" value="UniProtKB-UniRule"/>
</dbReference>
<protein>
    <recommendedName>
        <fullName evidence="11">Stress response kinase A</fullName>
        <ecNumber evidence="11">2.7.11.1</ecNumber>
    </recommendedName>
    <alternativeName>
        <fullName evidence="11">Serine/threonine-protein kinase SrkA</fullName>
    </alternativeName>
</protein>
<comment type="subcellular location">
    <subcellularLocation>
        <location evidence="11">Cytoplasm</location>
    </subcellularLocation>
</comment>
<dbReference type="GO" id="GO:0004674">
    <property type="term" value="F:protein serine/threonine kinase activity"/>
    <property type="evidence" value="ECO:0007669"/>
    <property type="project" value="UniProtKB-UniRule"/>
</dbReference>
<feature type="domain" description="Aminoglycoside phosphotransferase" evidence="12">
    <location>
        <begin position="41"/>
        <end position="280"/>
    </location>
</feature>
<dbReference type="GO" id="GO:0000287">
    <property type="term" value="F:magnesium ion binding"/>
    <property type="evidence" value="ECO:0007669"/>
    <property type="project" value="UniProtKB-UniRule"/>
</dbReference>
<evidence type="ECO:0000256" key="1">
    <source>
        <dbReference type="ARBA" id="ARBA00022490"/>
    </source>
</evidence>
<comment type="function">
    <text evidence="11">A protein kinase that phosphorylates Ser and Thr residues. Probably acts to suppress the effects of stress linked to accumulation of reactive oxygen species. Probably involved in the extracytoplasmic stress response.</text>
</comment>
<keyword evidence="3 11" id="KW-0597">Phosphoprotein</keyword>
<sequence length="340" mass="38682">MPPSESLDDTCLHPYSALTPDLVLDALEHAGLRGDGRLMQLNSYENRVFQVFLEDGRPVIAKFYRPDRWSDAQIDEEHAFARQLADAEIPVVAPMDLPSPEASTNPCLGRHAGFRFAVYPRRGGRGPELDDPATLQWLGRFLGRIHAVGAQQPFRHRPAIDLGSFGYDTRDWLLQHDAVPPDVLPAWRDTLDRALDAVAQSYAKAGDVRQLRLHGDCHVGNILWTPEGPHFVDLDDARTGPAIQDLWMLLSGDNSSMREQLESVLKGYEDFSHFDRRELHLIEALRTLRLVHHSAWLARRWEDPAFPLAFPWFGSSSYWSEQVVRMREQLQAMQEPPLQV</sequence>
<comment type="similarity">
    <text evidence="11">Belongs to the SrkA/RdoA protein kinase family.</text>
</comment>
<dbReference type="Proteomes" id="UP000035352">
    <property type="component" value="Chromosome"/>
</dbReference>
<gene>
    <name evidence="11" type="primary">srkA</name>
    <name evidence="13" type="ORF">AAW51_4823</name>
</gene>
<dbReference type="InterPro" id="IPR011009">
    <property type="entry name" value="Kinase-like_dom_sf"/>
</dbReference>
<feature type="binding site" evidence="11">
    <location>
        <position position="221"/>
    </location>
    <ligand>
        <name>Mg(2+)</name>
        <dbReference type="ChEBI" id="CHEBI:18420"/>
    </ligand>
</feature>
<dbReference type="GO" id="GO:0106310">
    <property type="term" value="F:protein serine kinase activity"/>
    <property type="evidence" value="ECO:0007669"/>
    <property type="project" value="RHEA"/>
</dbReference>
<comment type="subunit">
    <text evidence="11">Monomer.</text>
</comment>
<comment type="catalytic activity">
    <reaction evidence="11">
        <text>L-threonyl-[protein] + ATP = O-phospho-L-threonyl-[protein] + ADP + H(+)</text>
        <dbReference type="Rhea" id="RHEA:46608"/>
        <dbReference type="Rhea" id="RHEA-COMP:11060"/>
        <dbReference type="Rhea" id="RHEA-COMP:11605"/>
        <dbReference type="ChEBI" id="CHEBI:15378"/>
        <dbReference type="ChEBI" id="CHEBI:30013"/>
        <dbReference type="ChEBI" id="CHEBI:30616"/>
        <dbReference type="ChEBI" id="CHEBI:61977"/>
        <dbReference type="ChEBI" id="CHEBI:456216"/>
        <dbReference type="EC" id="2.7.11.1"/>
    </reaction>
</comment>
<organism evidence="13 14">
    <name type="scientific">Caldimonas brevitalea</name>
    <dbReference type="NCBI Taxonomy" id="413882"/>
    <lineage>
        <taxon>Bacteria</taxon>
        <taxon>Pseudomonadati</taxon>
        <taxon>Pseudomonadota</taxon>
        <taxon>Betaproteobacteria</taxon>
        <taxon>Burkholderiales</taxon>
        <taxon>Sphaerotilaceae</taxon>
        <taxon>Caldimonas</taxon>
    </lineage>
</organism>
<evidence type="ECO:0000256" key="8">
    <source>
        <dbReference type="ARBA" id="ARBA00022840"/>
    </source>
</evidence>
<dbReference type="PATRIC" id="fig|413882.6.peg.5031"/>
<feature type="active site" description="Proton acceptor" evidence="11">
    <location>
        <position position="216"/>
    </location>
</feature>
<evidence type="ECO:0000256" key="6">
    <source>
        <dbReference type="ARBA" id="ARBA00022741"/>
    </source>
</evidence>
<dbReference type="GO" id="GO:0005737">
    <property type="term" value="C:cytoplasm"/>
    <property type="evidence" value="ECO:0007669"/>
    <property type="project" value="UniProtKB-SubCell"/>
</dbReference>
<dbReference type="KEGG" id="pbh:AAW51_4823"/>
<dbReference type="InterPro" id="IPR032882">
    <property type="entry name" value="SrkA/RdoA"/>
</dbReference>
<dbReference type="AlphaFoldDB" id="A0A0G3BQ11"/>
<evidence type="ECO:0000256" key="2">
    <source>
        <dbReference type="ARBA" id="ARBA00022527"/>
    </source>
</evidence>
<evidence type="ECO:0000256" key="11">
    <source>
        <dbReference type="HAMAP-Rule" id="MF_01497"/>
    </source>
</evidence>
<evidence type="ECO:0000313" key="14">
    <source>
        <dbReference type="Proteomes" id="UP000035352"/>
    </source>
</evidence>
<comment type="cofactor">
    <cofactor evidence="11">
        <name>Mg(2+)</name>
        <dbReference type="ChEBI" id="CHEBI:18420"/>
    </cofactor>
</comment>
<comment type="catalytic activity">
    <reaction evidence="11">
        <text>L-seryl-[protein] + ATP = O-phospho-L-seryl-[protein] + ADP + H(+)</text>
        <dbReference type="Rhea" id="RHEA:17989"/>
        <dbReference type="Rhea" id="RHEA-COMP:9863"/>
        <dbReference type="Rhea" id="RHEA-COMP:11604"/>
        <dbReference type="ChEBI" id="CHEBI:15378"/>
        <dbReference type="ChEBI" id="CHEBI:29999"/>
        <dbReference type="ChEBI" id="CHEBI:30616"/>
        <dbReference type="ChEBI" id="CHEBI:83421"/>
        <dbReference type="ChEBI" id="CHEBI:456216"/>
        <dbReference type="EC" id="2.7.11.1"/>
    </reaction>
</comment>